<dbReference type="EMBL" id="JACRSO010000002">
    <property type="protein sequence ID" value="MBC8528980.1"/>
    <property type="molecule type" value="Genomic_DNA"/>
</dbReference>
<comment type="caution">
    <text evidence="7">Lacks conserved residue(s) required for the propagation of feature annotation.</text>
</comment>
<dbReference type="CDD" id="cd00464">
    <property type="entry name" value="SK"/>
    <property type="match status" value="1"/>
</dbReference>
<feature type="binding site" evidence="7">
    <location>
        <position position="85"/>
    </location>
    <ligand>
        <name>substrate</name>
    </ligand>
</feature>
<comment type="function">
    <text evidence="7">Catalyzes the specific phosphorylation of the 3-hydroxyl group of shikimic acid using ATP as a cosubstrate.</text>
</comment>
<dbReference type="InterPro" id="IPR000623">
    <property type="entry name" value="Shikimate_kinase/TSH1"/>
</dbReference>
<feature type="binding site" evidence="7">
    <location>
        <position position="139"/>
    </location>
    <ligand>
        <name>substrate</name>
    </ligand>
</feature>
<comment type="catalytic activity">
    <reaction evidence="7">
        <text>shikimate + ATP = 3-phosphoshikimate + ADP + H(+)</text>
        <dbReference type="Rhea" id="RHEA:13121"/>
        <dbReference type="ChEBI" id="CHEBI:15378"/>
        <dbReference type="ChEBI" id="CHEBI:30616"/>
        <dbReference type="ChEBI" id="CHEBI:36208"/>
        <dbReference type="ChEBI" id="CHEBI:145989"/>
        <dbReference type="ChEBI" id="CHEBI:456216"/>
        <dbReference type="EC" id="2.7.1.71"/>
    </reaction>
</comment>
<dbReference type="GO" id="GO:0005829">
    <property type="term" value="C:cytosol"/>
    <property type="evidence" value="ECO:0007669"/>
    <property type="project" value="TreeGrafter"/>
</dbReference>
<dbReference type="PANTHER" id="PTHR21087:SF16">
    <property type="entry name" value="SHIKIMATE KINASE 1, CHLOROPLASTIC"/>
    <property type="match status" value="1"/>
</dbReference>
<feature type="binding site" evidence="7">
    <location>
        <position position="122"/>
    </location>
    <ligand>
        <name>ATP</name>
        <dbReference type="ChEBI" id="CHEBI:30616"/>
    </ligand>
</feature>
<dbReference type="RefSeq" id="WP_249284900.1">
    <property type="nucleotide sequence ID" value="NZ_JACRSO010000002.1"/>
</dbReference>
<feature type="binding site" evidence="7">
    <location>
        <position position="22"/>
    </location>
    <ligand>
        <name>Mg(2+)</name>
        <dbReference type="ChEBI" id="CHEBI:18420"/>
    </ligand>
</feature>
<keyword evidence="7" id="KW-0963">Cytoplasm</keyword>
<dbReference type="GO" id="GO:0008652">
    <property type="term" value="P:amino acid biosynthetic process"/>
    <property type="evidence" value="ECO:0007669"/>
    <property type="project" value="UniProtKB-KW"/>
</dbReference>
<keyword evidence="5 7" id="KW-0067">ATP-binding</keyword>
<dbReference type="PRINTS" id="PR01100">
    <property type="entry name" value="SHIKIMTKNASE"/>
</dbReference>
<dbReference type="InterPro" id="IPR031322">
    <property type="entry name" value="Shikimate/glucono_kinase"/>
</dbReference>
<dbReference type="InterPro" id="IPR027417">
    <property type="entry name" value="P-loop_NTPase"/>
</dbReference>
<gene>
    <name evidence="7" type="primary">aroK</name>
    <name evidence="8" type="ORF">H8699_06035</name>
</gene>
<organism evidence="8 9">
    <name type="scientific">Luoshenia tenuis</name>
    <dbReference type="NCBI Taxonomy" id="2763654"/>
    <lineage>
        <taxon>Bacteria</taxon>
        <taxon>Bacillati</taxon>
        <taxon>Bacillota</taxon>
        <taxon>Clostridia</taxon>
        <taxon>Christensenellales</taxon>
        <taxon>Christensenellaceae</taxon>
        <taxon>Luoshenia</taxon>
    </lineage>
</organism>
<keyword evidence="2 7" id="KW-0808">Transferase</keyword>
<keyword evidence="4 7" id="KW-0418">Kinase</keyword>
<proteinExistence type="inferred from homology"/>
<comment type="similarity">
    <text evidence="7">Belongs to the shikimate kinase family.</text>
</comment>
<dbReference type="Pfam" id="PF01202">
    <property type="entry name" value="SKI"/>
    <property type="match status" value="1"/>
</dbReference>
<feature type="binding site" evidence="7">
    <location>
        <position position="40"/>
    </location>
    <ligand>
        <name>substrate</name>
    </ligand>
</feature>
<evidence type="ECO:0000256" key="2">
    <source>
        <dbReference type="ARBA" id="ARBA00022679"/>
    </source>
</evidence>
<evidence type="ECO:0000313" key="8">
    <source>
        <dbReference type="EMBL" id="MBC8528980.1"/>
    </source>
</evidence>
<dbReference type="HAMAP" id="MF_00109">
    <property type="entry name" value="Shikimate_kinase"/>
    <property type="match status" value="1"/>
</dbReference>
<dbReference type="AlphaFoldDB" id="A0A926HMV0"/>
<evidence type="ECO:0000313" key="9">
    <source>
        <dbReference type="Proteomes" id="UP000654279"/>
    </source>
</evidence>
<evidence type="ECO:0000256" key="1">
    <source>
        <dbReference type="ARBA" id="ARBA00022605"/>
    </source>
</evidence>
<evidence type="ECO:0000256" key="7">
    <source>
        <dbReference type="HAMAP-Rule" id="MF_00109"/>
    </source>
</evidence>
<evidence type="ECO:0000256" key="5">
    <source>
        <dbReference type="ARBA" id="ARBA00022840"/>
    </source>
</evidence>
<dbReference type="Proteomes" id="UP000654279">
    <property type="component" value="Unassembled WGS sequence"/>
</dbReference>
<dbReference type="GO" id="GO:0009073">
    <property type="term" value="P:aromatic amino acid family biosynthetic process"/>
    <property type="evidence" value="ECO:0007669"/>
    <property type="project" value="UniProtKB-KW"/>
</dbReference>
<keyword evidence="7" id="KW-0460">Magnesium</keyword>
<comment type="subunit">
    <text evidence="7">Monomer.</text>
</comment>
<comment type="cofactor">
    <cofactor evidence="7">
        <name>Mg(2+)</name>
        <dbReference type="ChEBI" id="CHEBI:18420"/>
    </cofactor>
    <text evidence="7">Binds 1 Mg(2+) ion per subunit.</text>
</comment>
<name>A0A926HMV0_9FIRM</name>
<keyword evidence="7" id="KW-0479">Metal-binding</keyword>
<comment type="caution">
    <text evidence="8">The sequence shown here is derived from an EMBL/GenBank/DDBJ whole genome shotgun (WGS) entry which is preliminary data.</text>
</comment>
<feature type="binding site" evidence="7">
    <location>
        <position position="63"/>
    </location>
    <ligand>
        <name>substrate</name>
    </ligand>
</feature>
<keyword evidence="6 7" id="KW-0057">Aromatic amino acid biosynthesis</keyword>
<comment type="pathway">
    <text evidence="7">Metabolic intermediate biosynthesis; chorismate biosynthesis; chorismate from D-erythrose 4-phosphate and phosphoenolpyruvate: step 5/7.</text>
</comment>
<accession>A0A926HMV0</accession>
<reference evidence="8" key="1">
    <citation type="submission" date="2020-08" db="EMBL/GenBank/DDBJ databases">
        <title>Genome public.</title>
        <authorList>
            <person name="Liu C."/>
            <person name="Sun Q."/>
        </authorList>
    </citation>
    <scope>NUCLEOTIDE SEQUENCE</scope>
    <source>
        <strain evidence="8">NSJ-44</strain>
    </source>
</reference>
<dbReference type="PANTHER" id="PTHR21087">
    <property type="entry name" value="SHIKIMATE KINASE"/>
    <property type="match status" value="1"/>
</dbReference>
<keyword evidence="3 7" id="KW-0547">Nucleotide-binding</keyword>
<evidence type="ECO:0000256" key="6">
    <source>
        <dbReference type="ARBA" id="ARBA00023141"/>
    </source>
</evidence>
<dbReference type="GO" id="GO:0009423">
    <property type="term" value="P:chorismate biosynthetic process"/>
    <property type="evidence" value="ECO:0007669"/>
    <property type="project" value="UniProtKB-UniRule"/>
</dbReference>
<dbReference type="Gene3D" id="3.40.50.300">
    <property type="entry name" value="P-loop containing nucleotide triphosphate hydrolases"/>
    <property type="match status" value="1"/>
</dbReference>
<comment type="subcellular location">
    <subcellularLocation>
        <location evidence="7">Cytoplasm</location>
    </subcellularLocation>
</comment>
<feature type="binding site" evidence="7">
    <location>
        <begin position="18"/>
        <end position="23"/>
    </location>
    <ligand>
        <name>ATP</name>
        <dbReference type="ChEBI" id="CHEBI:30616"/>
    </ligand>
</feature>
<dbReference type="GO" id="GO:0005524">
    <property type="term" value="F:ATP binding"/>
    <property type="evidence" value="ECO:0007669"/>
    <property type="project" value="UniProtKB-UniRule"/>
</dbReference>
<dbReference type="GO" id="GO:0000287">
    <property type="term" value="F:magnesium ion binding"/>
    <property type="evidence" value="ECO:0007669"/>
    <property type="project" value="UniProtKB-UniRule"/>
</dbReference>
<sequence length="169" mass="18573">MSENRIEGENIVLVGMPGSGKTTIGKLAAKALGYDFCDMDDLIEEISGQTIPELFAVGEPLFRQWETEACRKLAKFTHTVIAGGGGVVLRAENVALLRQAGRVLFLNRPIESIAADIDTTTRPLLAQGVQRLYVLKREREALYRAAGDEILNDTTPEETVRRICATLNK</sequence>
<dbReference type="EC" id="2.7.1.71" evidence="7"/>
<dbReference type="GO" id="GO:0004765">
    <property type="term" value="F:shikimate kinase activity"/>
    <property type="evidence" value="ECO:0007669"/>
    <property type="project" value="UniProtKB-UniRule"/>
</dbReference>
<evidence type="ECO:0000256" key="4">
    <source>
        <dbReference type="ARBA" id="ARBA00022777"/>
    </source>
</evidence>
<evidence type="ECO:0000256" key="3">
    <source>
        <dbReference type="ARBA" id="ARBA00022741"/>
    </source>
</evidence>
<keyword evidence="1 7" id="KW-0028">Amino-acid biosynthesis</keyword>
<dbReference type="SUPFAM" id="SSF52540">
    <property type="entry name" value="P-loop containing nucleoside triphosphate hydrolases"/>
    <property type="match status" value="1"/>
</dbReference>
<keyword evidence="9" id="KW-1185">Reference proteome</keyword>
<protein>
    <recommendedName>
        <fullName evidence="7">Shikimate kinase</fullName>
        <shortName evidence="7">SK</shortName>
        <ecNumber evidence="7">2.7.1.71</ecNumber>
    </recommendedName>
</protein>